<name>T1GHW9_MEGSC</name>
<reference evidence="2" key="1">
    <citation type="submission" date="2013-02" db="EMBL/GenBank/DDBJ databases">
        <authorList>
            <person name="Hughes D."/>
        </authorList>
    </citation>
    <scope>NUCLEOTIDE SEQUENCE</scope>
    <source>
        <strain>Durham</strain>
        <strain evidence="2">NC isolate 2 -- Noor lab</strain>
    </source>
</reference>
<dbReference type="EMBL" id="CAQQ02021403">
    <property type="status" value="NOT_ANNOTATED_CDS"/>
    <property type="molecule type" value="Genomic_DNA"/>
</dbReference>
<proteinExistence type="predicted"/>
<sequence length="140" mass="15987">KNKFNSKVSKKFINIIRVGTLAKSRLFTEKICKKFIKKYQKMSEGKHLGKELLTIEAPGETLSSKRNVPKGSSIISQNKLMGNNLYGHTSLFLARGSSIINWKRAMSADPCVQSFFLDSKTHAKYFESKWKGYPDYDMLL</sequence>
<keyword evidence="2" id="KW-1185">Reference proteome</keyword>
<dbReference type="AlphaFoldDB" id="T1GHW9"/>
<protein>
    <submittedName>
        <fullName evidence="1">Uncharacterized protein</fullName>
    </submittedName>
</protein>
<dbReference type="HOGENOM" id="CLU_1840136_0_0_1"/>
<dbReference type="Proteomes" id="UP000015102">
    <property type="component" value="Unassembled WGS sequence"/>
</dbReference>
<organism evidence="1 2">
    <name type="scientific">Megaselia scalaris</name>
    <name type="common">Humpbacked fly</name>
    <name type="synonym">Phora scalaris</name>
    <dbReference type="NCBI Taxonomy" id="36166"/>
    <lineage>
        <taxon>Eukaryota</taxon>
        <taxon>Metazoa</taxon>
        <taxon>Ecdysozoa</taxon>
        <taxon>Arthropoda</taxon>
        <taxon>Hexapoda</taxon>
        <taxon>Insecta</taxon>
        <taxon>Pterygota</taxon>
        <taxon>Neoptera</taxon>
        <taxon>Endopterygota</taxon>
        <taxon>Diptera</taxon>
        <taxon>Brachycera</taxon>
        <taxon>Muscomorpha</taxon>
        <taxon>Platypezoidea</taxon>
        <taxon>Phoridae</taxon>
        <taxon>Megaseliini</taxon>
        <taxon>Megaselia</taxon>
    </lineage>
</organism>
<reference evidence="1" key="2">
    <citation type="submission" date="2015-06" db="UniProtKB">
        <authorList>
            <consortium name="EnsemblMetazoa"/>
        </authorList>
    </citation>
    <scope>IDENTIFICATION</scope>
</reference>
<dbReference type="EMBL" id="CAQQ02021402">
    <property type="status" value="NOT_ANNOTATED_CDS"/>
    <property type="molecule type" value="Genomic_DNA"/>
</dbReference>
<evidence type="ECO:0000313" key="2">
    <source>
        <dbReference type="Proteomes" id="UP000015102"/>
    </source>
</evidence>
<dbReference type="EnsemblMetazoa" id="MESCA003032-RA">
    <property type="protein sequence ID" value="MESCA003032-PA"/>
    <property type="gene ID" value="MESCA003032"/>
</dbReference>
<dbReference type="EMBL" id="CAQQ02021401">
    <property type="status" value="NOT_ANNOTATED_CDS"/>
    <property type="molecule type" value="Genomic_DNA"/>
</dbReference>
<dbReference type="EMBL" id="CAQQ02021400">
    <property type="status" value="NOT_ANNOTATED_CDS"/>
    <property type="molecule type" value="Genomic_DNA"/>
</dbReference>
<evidence type="ECO:0000313" key="1">
    <source>
        <dbReference type="EnsemblMetazoa" id="MESCA003032-PA"/>
    </source>
</evidence>
<accession>T1GHW9</accession>